<accession>A0ACB8VX62</accession>
<sequence>MRTAGPSLPRSACWELSVTSLRHGGPCPAAVCPLARPALAEALFCQPGCQGRRRSGSSRPPAPLLGGRQPEDAVARAEPGESPVTLKRRGLPSNQIPLVSVVCRQYGDLPPLTLETIKDRVMYVLKLYDKINPEKLQTTSHFMKDLGLDSLDQVEIIMAMEDEFGFEIPDAEAEKLMSPEEIVQKQKTQGGSHGVPSPCQVIHREEGADWRRTADPPRLGATGAPPQATGIVGPAPEGGAVEIAAVPLVRFRSAAGKG</sequence>
<evidence type="ECO:0000313" key="1">
    <source>
        <dbReference type="EMBL" id="KAI3360051.1"/>
    </source>
</evidence>
<proteinExistence type="predicted"/>
<dbReference type="EMBL" id="CM041547">
    <property type="protein sequence ID" value="KAI3360051.1"/>
    <property type="molecule type" value="Genomic_DNA"/>
</dbReference>
<gene>
    <name evidence="1" type="ORF">L3Q82_014380</name>
</gene>
<name>A0ACB8VX62_9TELE</name>
<reference evidence="1" key="1">
    <citation type="submission" date="2022-04" db="EMBL/GenBank/DDBJ databases">
        <title>Jade perch genome.</title>
        <authorList>
            <person name="Chao B."/>
        </authorList>
    </citation>
    <scope>NUCLEOTIDE SEQUENCE</scope>
    <source>
        <strain evidence="1">CB-2022</strain>
    </source>
</reference>
<dbReference type="Proteomes" id="UP000831701">
    <property type="component" value="Chromosome 17"/>
</dbReference>
<keyword evidence="2" id="KW-1185">Reference proteome</keyword>
<protein>
    <submittedName>
        <fullName evidence="1">Uncharacterized protein</fullName>
    </submittedName>
</protein>
<comment type="caution">
    <text evidence="1">The sequence shown here is derived from an EMBL/GenBank/DDBJ whole genome shotgun (WGS) entry which is preliminary data.</text>
</comment>
<feature type="non-terminal residue" evidence="1">
    <location>
        <position position="258"/>
    </location>
</feature>
<evidence type="ECO:0000313" key="2">
    <source>
        <dbReference type="Proteomes" id="UP000831701"/>
    </source>
</evidence>
<organism evidence="1 2">
    <name type="scientific">Scortum barcoo</name>
    <name type="common">barcoo grunter</name>
    <dbReference type="NCBI Taxonomy" id="214431"/>
    <lineage>
        <taxon>Eukaryota</taxon>
        <taxon>Metazoa</taxon>
        <taxon>Chordata</taxon>
        <taxon>Craniata</taxon>
        <taxon>Vertebrata</taxon>
        <taxon>Euteleostomi</taxon>
        <taxon>Actinopterygii</taxon>
        <taxon>Neopterygii</taxon>
        <taxon>Teleostei</taxon>
        <taxon>Neoteleostei</taxon>
        <taxon>Acanthomorphata</taxon>
        <taxon>Eupercaria</taxon>
        <taxon>Centrarchiformes</taxon>
        <taxon>Terapontoidei</taxon>
        <taxon>Terapontidae</taxon>
        <taxon>Scortum</taxon>
    </lineage>
</organism>